<organism evidence="1">
    <name type="scientific">Anguilla anguilla</name>
    <name type="common">European freshwater eel</name>
    <name type="synonym">Muraena anguilla</name>
    <dbReference type="NCBI Taxonomy" id="7936"/>
    <lineage>
        <taxon>Eukaryota</taxon>
        <taxon>Metazoa</taxon>
        <taxon>Chordata</taxon>
        <taxon>Craniata</taxon>
        <taxon>Vertebrata</taxon>
        <taxon>Euteleostomi</taxon>
        <taxon>Actinopterygii</taxon>
        <taxon>Neopterygii</taxon>
        <taxon>Teleostei</taxon>
        <taxon>Anguilliformes</taxon>
        <taxon>Anguillidae</taxon>
        <taxon>Anguilla</taxon>
    </lineage>
</organism>
<proteinExistence type="predicted"/>
<name>A0A0E9XG84_ANGAN</name>
<reference evidence="1" key="1">
    <citation type="submission" date="2014-11" db="EMBL/GenBank/DDBJ databases">
        <authorList>
            <person name="Amaro Gonzalez C."/>
        </authorList>
    </citation>
    <scope>NUCLEOTIDE SEQUENCE</scope>
</reference>
<evidence type="ECO:0000313" key="1">
    <source>
        <dbReference type="EMBL" id="JAI01442.1"/>
    </source>
</evidence>
<reference evidence="1" key="2">
    <citation type="journal article" date="2015" name="Fish Shellfish Immunol.">
        <title>Early steps in the European eel (Anguilla anguilla)-Vibrio vulnificus interaction in the gills: Role of the RtxA13 toxin.</title>
        <authorList>
            <person name="Callol A."/>
            <person name="Pajuelo D."/>
            <person name="Ebbesson L."/>
            <person name="Teles M."/>
            <person name="MacKenzie S."/>
            <person name="Amaro C."/>
        </authorList>
    </citation>
    <scope>NUCLEOTIDE SEQUENCE</scope>
</reference>
<protein>
    <submittedName>
        <fullName evidence="1">Uncharacterized protein</fullName>
    </submittedName>
</protein>
<accession>A0A0E9XG84</accession>
<dbReference type="EMBL" id="GBXM01007136">
    <property type="protein sequence ID" value="JAI01442.1"/>
    <property type="molecule type" value="Transcribed_RNA"/>
</dbReference>
<sequence>MLYRKIENLFVY</sequence>